<keyword evidence="7" id="KW-0238">DNA-binding</keyword>
<feature type="domain" description="DNA-directed DNA polymerase family B mitochondria/virus" evidence="9">
    <location>
        <begin position="215"/>
        <end position="510"/>
    </location>
</feature>
<organism evidence="12">
    <name type="scientific">Brugia timori</name>
    <dbReference type="NCBI Taxonomy" id="42155"/>
    <lineage>
        <taxon>Eukaryota</taxon>
        <taxon>Metazoa</taxon>
        <taxon>Ecdysozoa</taxon>
        <taxon>Nematoda</taxon>
        <taxon>Chromadorea</taxon>
        <taxon>Rhabditida</taxon>
        <taxon>Spirurina</taxon>
        <taxon>Spiruromorpha</taxon>
        <taxon>Filarioidea</taxon>
        <taxon>Onchocercidae</taxon>
        <taxon>Brugia</taxon>
    </lineage>
</organism>
<reference evidence="12" key="1">
    <citation type="submission" date="2017-02" db="UniProtKB">
        <authorList>
            <consortium name="WormBaseParasite"/>
        </authorList>
    </citation>
    <scope>IDENTIFICATION</scope>
</reference>
<comment type="similarity">
    <text evidence="1">Belongs to the DNA polymerase type-B family.</text>
</comment>
<comment type="catalytic activity">
    <reaction evidence="8">
        <text>DNA(n) + a 2'-deoxyribonucleoside 5'-triphosphate = DNA(n+1) + diphosphate</text>
        <dbReference type="Rhea" id="RHEA:22508"/>
        <dbReference type="Rhea" id="RHEA-COMP:17339"/>
        <dbReference type="Rhea" id="RHEA-COMP:17340"/>
        <dbReference type="ChEBI" id="CHEBI:33019"/>
        <dbReference type="ChEBI" id="CHEBI:61560"/>
        <dbReference type="ChEBI" id="CHEBI:173112"/>
        <dbReference type="EC" id="2.7.7.7"/>
    </reaction>
</comment>
<dbReference type="Proteomes" id="UP000280834">
    <property type="component" value="Unassembled WGS sequence"/>
</dbReference>
<dbReference type="WBParaSite" id="BTMF_0000298601-mRNA-1">
    <property type="protein sequence ID" value="BTMF_0000298601-mRNA-1"/>
    <property type="gene ID" value="BTMF_0000298601"/>
</dbReference>
<feature type="domain" description="DNA-directed DNA polymerase family B mitochondria/virus" evidence="9">
    <location>
        <begin position="7"/>
        <end position="129"/>
    </location>
</feature>
<evidence type="ECO:0000256" key="3">
    <source>
        <dbReference type="ARBA" id="ARBA00022679"/>
    </source>
</evidence>
<dbReference type="InterPro" id="IPR004868">
    <property type="entry name" value="DNA-dir_DNA_pol_B_mt/vir"/>
</dbReference>
<dbReference type="Gene3D" id="3.90.1600.10">
    <property type="entry name" value="Palm domain of DNA polymerase"/>
    <property type="match status" value="1"/>
</dbReference>
<evidence type="ECO:0000256" key="5">
    <source>
        <dbReference type="ARBA" id="ARBA00022705"/>
    </source>
</evidence>
<dbReference type="AlphaFoldDB" id="A0A0R3Q9H8"/>
<evidence type="ECO:0000256" key="7">
    <source>
        <dbReference type="ARBA" id="ARBA00023125"/>
    </source>
</evidence>
<dbReference type="PANTHER" id="PTHR33568:SF3">
    <property type="entry name" value="DNA-DIRECTED DNA POLYMERASE"/>
    <property type="match status" value="1"/>
</dbReference>
<dbReference type="GO" id="GO:0006260">
    <property type="term" value="P:DNA replication"/>
    <property type="evidence" value="ECO:0007669"/>
    <property type="project" value="UniProtKB-KW"/>
</dbReference>
<evidence type="ECO:0000256" key="4">
    <source>
        <dbReference type="ARBA" id="ARBA00022695"/>
    </source>
</evidence>
<keyword evidence="5" id="KW-0235">DNA replication</keyword>
<dbReference type="Pfam" id="PF03175">
    <property type="entry name" value="DNA_pol_B_2"/>
    <property type="match status" value="2"/>
</dbReference>
<dbReference type="SUPFAM" id="SSF56672">
    <property type="entry name" value="DNA/RNA polymerases"/>
    <property type="match status" value="1"/>
</dbReference>
<evidence type="ECO:0000256" key="2">
    <source>
        <dbReference type="ARBA" id="ARBA00012417"/>
    </source>
</evidence>
<evidence type="ECO:0000256" key="6">
    <source>
        <dbReference type="ARBA" id="ARBA00022932"/>
    </source>
</evidence>
<protein>
    <recommendedName>
        <fullName evidence="2">DNA-directed DNA polymerase</fullName>
        <ecNumber evidence="2">2.7.7.7</ecNumber>
    </recommendedName>
</protein>
<keyword evidence="4" id="KW-0548">Nucleotidyltransferase</keyword>
<dbReference type="STRING" id="42155.A0A0R3Q9H8"/>
<evidence type="ECO:0000259" key="9">
    <source>
        <dbReference type="Pfam" id="PF03175"/>
    </source>
</evidence>
<accession>A0A0R3Q9H8</accession>
<dbReference type="EMBL" id="UZAG01001868">
    <property type="protein sequence ID" value="VDO12277.1"/>
    <property type="molecule type" value="Genomic_DNA"/>
</dbReference>
<evidence type="ECO:0000256" key="8">
    <source>
        <dbReference type="ARBA" id="ARBA00049244"/>
    </source>
</evidence>
<keyword evidence="6" id="KW-0239">DNA-directed DNA polymerase</keyword>
<dbReference type="GO" id="GO:0003887">
    <property type="term" value="F:DNA-directed DNA polymerase activity"/>
    <property type="evidence" value="ECO:0007669"/>
    <property type="project" value="UniProtKB-KW"/>
</dbReference>
<dbReference type="PANTHER" id="PTHR33568">
    <property type="entry name" value="DNA POLYMERASE"/>
    <property type="match status" value="1"/>
</dbReference>
<keyword evidence="3" id="KW-0808">Transferase</keyword>
<evidence type="ECO:0000313" key="12">
    <source>
        <dbReference type="WBParaSite" id="BTMF_0000298601-mRNA-1"/>
    </source>
</evidence>
<dbReference type="EC" id="2.7.7.7" evidence="2"/>
<dbReference type="GO" id="GO:0003677">
    <property type="term" value="F:DNA binding"/>
    <property type="evidence" value="ECO:0007669"/>
    <property type="project" value="UniProtKB-KW"/>
</dbReference>
<dbReference type="InterPro" id="IPR043502">
    <property type="entry name" value="DNA/RNA_pol_sf"/>
</dbReference>
<proteinExistence type="inferred from homology"/>
<dbReference type="Gene3D" id="3.40.960.10">
    <property type="entry name" value="VSR Endonuclease"/>
    <property type="match status" value="1"/>
</dbReference>
<sequence length="653" mass="75897">MKEAERKKFIEWHDKKVAEGYVFDFAKELVEYCNSDVDILRRGCVDLREQFLSCENIDPFQYVTIASVCMAIARYKYIPLNTIAVFDTEYEDQYSKQSILWLYSLENPNIKHALNGGEVEICGARVDGFEEATKTVYQYHGCFWHGCPKCYSGEFVNNVKKELMEDLLQKTVDRTKQLERDGYKVVEEWECRWVKTKAYKKLDKETEIVEPLNPRDALFGGRTEVFKLKYVLDKSNASMKKPEYGDVVSLYPTVMAQCDYPIGHETKILRPSAYDENWFGVIKCKLEAPRDLYIPVLPVKVKTAKSKKLLFPLCRKCAELQQANCDHDVVDRQFIGTWTTAEVVVALKKGYKIVEIYEVWHYQKSKQLFKGYIMVFMKLKLQASPHNYASNEEYARVIEERMGIKLDLDQIAPNPGKRAVAKLCLNSLWGKFGQRQNMPQTEFVSDAYRFYQILMDERLKDINVLYVSPEMVQVNYKMRDTYVKNNYNTNILIALYTTANARLKLYEELSRLDQDVMYCDTDSVVYLNDGQNTMKYGEMLGEWTDELDGGYMDKWLATGPKSYHFVTDTGKTVTKVKGFTLHHKNALKINGDAMEKLIDSEINRVTVENSEITRDPETKQLVNQMKTKTFSFGFDKRVIRDNYDTVPYGYVAG</sequence>
<evidence type="ECO:0000313" key="10">
    <source>
        <dbReference type="EMBL" id="VDO12277.1"/>
    </source>
</evidence>
<evidence type="ECO:0000256" key="1">
    <source>
        <dbReference type="ARBA" id="ARBA00005755"/>
    </source>
</evidence>
<name>A0A0R3Q9H8_9BILA</name>
<gene>
    <name evidence="10" type="ORF">BTMF_LOCUS2310</name>
</gene>
<evidence type="ECO:0000313" key="11">
    <source>
        <dbReference type="Proteomes" id="UP000280834"/>
    </source>
</evidence>
<reference evidence="10 11" key="2">
    <citation type="submission" date="2018-11" db="EMBL/GenBank/DDBJ databases">
        <authorList>
            <consortium name="Pathogen Informatics"/>
        </authorList>
    </citation>
    <scope>NUCLEOTIDE SEQUENCE [LARGE SCALE GENOMIC DNA]</scope>
</reference>
<keyword evidence="11" id="KW-1185">Reference proteome</keyword>
<dbReference type="InterPro" id="IPR023211">
    <property type="entry name" value="DNA_pol_palm_dom_sf"/>
</dbReference>
<dbReference type="GO" id="GO:0000166">
    <property type="term" value="F:nucleotide binding"/>
    <property type="evidence" value="ECO:0007669"/>
    <property type="project" value="InterPro"/>
</dbReference>